<accession>A0A1Q3AFB6</accession>
<feature type="compositionally biased region" description="Low complexity" evidence="1">
    <location>
        <begin position="51"/>
        <end position="61"/>
    </location>
</feature>
<sequence length="236" mass="25971">MDDVLHCMGMEDDGHYDWMDLNDGQGWNIKVNKRANLHGYGNAVPRHDHQQNVNNNANTNANANANAFANQNSNLNLAQGNAPYGNMNGNGNPTGSSNNLQNSNAAIAASGANTPRSRPHSSHRNSLTYARQKLKLANSTSPTGVNPTSQLPNRNRTYDSMGSHVLKSQPNAMYNNYGGSGGIRTDDPNAMYYQRQMLQRQQRAQQHQQLIQRSQGDDDGLYEDAGFCSRICCGWC</sequence>
<evidence type="ECO:0000313" key="2">
    <source>
        <dbReference type="EMBL" id="GAV54361.1"/>
    </source>
</evidence>
<proteinExistence type="predicted"/>
<reference evidence="2 3" key="1">
    <citation type="submission" date="2016-08" db="EMBL/GenBank/DDBJ databases">
        <title>Draft genome sequence of allopolyploid Zygosaccharomyces rouxii.</title>
        <authorList>
            <person name="Watanabe J."/>
            <person name="Uehara K."/>
            <person name="Mogi Y."/>
            <person name="Tsukioka Y."/>
        </authorList>
    </citation>
    <scope>NUCLEOTIDE SEQUENCE [LARGE SCALE GENOMIC DNA]</scope>
    <source>
        <strain evidence="2 3">NBRC 110957</strain>
    </source>
</reference>
<dbReference type="AlphaFoldDB" id="A0A1Q3AFB6"/>
<feature type="region of interest" description="Disordered" evidence="1">
    <location>
        <begin position="75"/>
        <end position="101"/>
    </location>
</feature>
<feature type="region of interest" description="Disordered" evidence="1">
    <location>
        <begin position="42"/>
        <end position="61"/>
    </location>
</feature>
<comment type="caution">
    <text evidence="2">The sequence shown here is derived from an EMBL/GenBank/DDBJ whole genome shotgun (WGS) entry which is preliminary data.</text>
</comment>
<evidence type="ECO:0000313" key="3">
    <source>
        <dbReference type="Proteomes" id="UP000187013"/>
    </source>
</evidence>
<gene>
    <name evidence="2" type="ORF">ZYGR_0AL00930</name>
</gene>
<feature type="region of interest" description="Disordered" evidence="1">
    <location>
        <begin position="135"/>
        <end position="162"/>
    </location>
</feature>
<name>A0A1Q3AFB6_ZYGRO</name>
<dbReference type="EMBL" id="BDGX01000038">
    <property type="protein sequence ID" value="GAV54361.1"/>
    <property type="molecule type" value="Genomic_DNA"/>
</dbReference>
<dbReference type="Proteomes" id="UP000187013">
    <property type="component" value="Unassembled WGS sequence"/>
</dbReference>
<feature type="compositionally biased region" description="Polar residues" evidence="1">
    <location>
        <begin position="137"/>
        <end position="162"/>
    </location>
</feature>
<protein>
    <submittedName>
        <fullName evidence="2">Uncharacterized protein</fullName>
    </submittedName>
</protein>
<organism evidence="2 3">
    <name type="scientific">Zygosaccharomyces rouxii</name>
    <dbReference type="NCBI Taxonomy" id="4956"/>
    <lineage>
        <taxon>Eukaryota</taxon>
        <taxon>Fungi</taxon>
        <taxon>Dikarya</taxon>
        <taxon>Ascomycota</taxon>
        <taxon>Saccharomycotina</taxon>
        <taxon>Saccharomycetes</taxon>
        <taxon>Saccharomycetales</taxon>
        <taxon>Saccharomycetaceae</taxon>
        <taxon>Zygosaccharomyces</taxon>
    </lineage>
</organism>
<evidence type="ECO:0000256" key="1">
    <source>
        <dbReference type="SAM" id="MobiDB-lite"/>
    </source>
</evidence>